<keyword evidence="7" id="KW-1185">Reference proteome</keyword>
<dbReference type="RefSeq" id="XP_051607193.1">
    <property type="nucleotide sequence ID" value="XM_051753809.1"/>
</dbReference>
<gene>
    <name evidence="6" type="ORF">KGF57_004312</name>
</gene>
<proteinExistence type="predicted"/>
<evidence type="ECO:0000256" key="4">
    <source>
        <dbReference type="ARBA" id="ARBA00023136"/>
    </source>
</evidence>
<protein>
    <submittedName>
        <fullName evidence="6">Uncharacterized protein</fullName>
    </submittedName>
</protein>
<dbReference type="SMART" id="SM00679">
    <property type="entry name" value="CTNS"/>
    <property type="match status" value="1"/>
</dbReference>
<evidence type="ECO:0000256" key="1">
    <source>
        <dbReference type="ARBA" id="ARBA00004141"/>
    </source>
</evidence>
<reference evidence="6 7" key="1">
    <citation type="journal article" date="2022" name="DNA Res.">
        <title>Genome analysis of five recently described species of the CUG-Ser clade uncovers Candida theae as a new hybrid lineage with pathogenic potential in the Candida parapsilosis species complex.</title>
        <authorList>
            <person name="Mixao V."/>
            <person name="Del Olmo V."/>
            <person name="Hegedusova E."/>
            <person name="Saus E."/>
            <person name="Pryszcz L."/>
            <person name="Cillingova A."/>
            <person name="Nosek J."/>
            <person name="Gabaldon T."/>
        </authorList>
    </citation>
    <scope>NUCLEOTIDE SEQUENCE [LARGE SCALE GENOMIC DNA]</scope>
    <source>
        <strain evidence="6 7">CBS 12239</strain>
    </source>
</reference>
<evidence type="ECO:0000256" key="3">
    <source>
        <dbReference type="ARBA" id="ARBA00022989"/>
    </source>
</evidence>
<keyword evidence="4" id="KW-0472">Membrane</keyword>
<organism evidence="6 7">
    <name type="scientific">Candida theae</name>
    <dbReference type="NCBI Taxonomy" id="1198502"/>
    <lineage>
        <taxon>Eukaryota</taxon>
        <taxon>Fungi</taxon>
        <taxon>Dikarya</taxon>
        <taxon>Ascomycota</taxon>
        <taxon>Saccharomycotina</taxon>
        <taxon>Pichiomycetes</taxon>
        <taxon>Debaryomycetaceae</taxon>
        <taxon>Candida/Lodderomyces clade</taxon>
        <taxon>Candida</taxon>
    </lineage>
</organism>
<dbReference type="EMBL" id="JAIHNG010000156">
    <property type="protein sequence ID" value="KAI5950443.1"/>
    <property type="molecule type" value="Genomic_DNA"/>
</dbReference>
<evidence type="ECO:0000256" key="5">
    <source>
        <dbReference type="SAM" id="MobiDB-lite"/>
    </source>
</evidence>
<dbReference type="PANTHER" id="PTHR16201:SF34">
    <property type="entry name" value="LYSOSOMAL AMINO ACID TRANSPORTER 1"/>
    <property type="match status" value="1"/>
</dbReference>
<dbReference type="FunFam" id="1.20.1280.290:FF:000038">
    <property type="entry name" value="PQ loop repeat containing 2"/>
    <property type="match status" value="1"/>
</dbReference>
<name>A0AAD5BBC5_9ASCO</name>
<evidence type="ECO:0000256" key="2">
    <source>
        <dbReference type="ARBA" id="ARBA00022692"/>
    </source>
</evidence>
<dbReference type="InterPro" id="IPR006603">
    <property type="entry name" value="PQ-loop_rpt"/>
</dbReference>
<dbReference type="GO" id="GO:0015174">
    <property type="term" value="F:basic amino acid transmembrane transporter activity"/>
    <property type="evidence" value="ECO:0007669"/>
    <property type="project" value="TreeGrafter"/>
</dbReference>
<evidence type="ECO:0000313" key="6">
    <source>
        <dbReference type="EMBL" id="KAI5950443.1"/>
    </source>
</evidence>
<sequence length="903" mass="102507">MKYQPVDPLGGEEATDTKDVSMHSEGLYINHKHNRELHALSDGSASSSYDSTEESSSMLKNVAVAAALHSSRVNALSTSSSTTTTGTISWGLVLAWGCTFVYCSSRCPQLYKNYKRKSVEGISPLLFGSALLGNLTYTLSILTSCAFVFGEDRAEFIYKELPYIIGSSGTIVFDAAYFYQKYLYRNNGQCTSTMVLEPWEEIEHSGRAGRLTHTSDRPISILDIPPNTSPHPLLSINTLKLQQLTKRELRHLRAIEYESMEEKAEACFAISTSIKELIPGNPKQASHIFNILTDEDMKGVVYQNVLESFPENELAKVYMRFVAEPTAHETHASFIKLLLGILKSDSASRNKSKALFDFLDGIAQTGVVNSRPIRLDTQIFRAMLDAIEESSHADLYSYLLHLNMRPKSRKLFQDFRGRLLTISPRAQFIANTGYINPRWYDLNVPKFNPTHSSRMIEFYSFTELNHIHNHYMYHNDPARASLFLSYMVTKLEKDGKGELSDKPETFIKGRVSIILKCVLNLIIRFKSISSATQVLKFMKNENFQVEIESLVLLLRMLRQAREYDQFVTVLAGIPLDELKRNQKNSLVDEILLLMRDKFRTSPKVIIGYVSALFGAPQRHHSGLYILNELGILSYPYESTIASKITSTKVVQPAAVDERLQNTNLTSKGLSYVYQVLFNSMDKSQRNDPSVIGKYFELYVDFMSKSSLSLPDDKPLGVFLQFALHVDEGAELNSIVPSSNYYLARKIFDYYKTVNLNGGRITSSTLEKLSRVAVTKFNDFSFATEVLQFARSKGKILTFHQIFPFIKKSDEEGDTKRLKFWMNELTRMGIKVTSRQLNEFVALCREPEPAKDAYKYKWSITKHKRENRKALERLGADFLPVRENNASPISSDEKVVEEVTAHVD</sequence>
<dbReference type="GeneID" id="76152356"/>
<dbReference type="Pfam" id="PF04193">
    <property type="entry name" value="PQ-loop"/>
    <property type="match status" value="1"/>
</dbReference>
<comment type="subcellular location">
    <subcellularLocation>
        <location evidence="1">Membrane</location>
        <topology evidence="1">Multi-pass membrane protein</topology>
    </subcellularLocation>
</comment>
<accession>A0AAD5BBC5</accession>
<dbReference type="PANTHER" id="PTHR16201">
    <property type="entry name" value="SEVEN TRANSMEMBRANE PROTEIN 1-RELATED"/>
    <property type="match status" value="1"/>
</dbReference>
<dbReference type="Proteomes" id="UP001204833">
    <property type="component" value="Unassembled WGS sequence"/>
</dbReference>
<evidence type="ECO:0000313" key="7">
    <source>
        <dbReference type="Proteomes" id="UP001204833"/>
    </source>
</evidence>
<feature type="region of interest" description="Disordered" evidence="5">
    <location>
        <begin position="1"/>
        <end position="21"/>
    </location>
</feature>
<dbReference type="InterPro" id="IPR051415">
    <property type="entry name" value="LAAT-1"/>
</dbReference>
<dbReference type="GO" id="GO:0000329">
    <property type="term" value="C:fungal-type vacuole membrane"/>
    <property type="evidence" value="ECO:0007669"/>
    <property type="project" value="TreeGrafter"/>
</dbReference>
<dbReference type="Gene3D" id="1.20.1280.290">
    <property type="match status" value="1"/>
</dbReference>
<keyword evidence="3" id="KW-1133">Transmembrane helix</keyword>
<dbReference type="GO" id="GO:0034488">
    <property type="term" value="P:basic amino acid transmembrane export from vacuole"/>
    <property type="evidence" value="ECO:0007669"/>
    <property type="project" value="TreeGrafter"/>
</dbReference>
<keyword evidence="2" id="KW-0812">Transmembrane</keyword>
<dbReference type="AlphaFoldDB" id="A0AAD5BBC5"/>
<comment type="caution">
    <text evidence="6">The sequence shown here is derived from an EMBL/GenBank/DDBJ whole genome shotgun (WGS) entry which is preliminary data.</text>
</comment>